<evidence type="ECO:0000256" key="1">
    <source>
        <dbReference type="SAM" id="SignalP"/>
    </source>
</evidence>
<organism evidence="2 3">
    <name type="scientific">Sphingomonas pseudosanguinis</name>
    <dbReference type="NCBI Taxonomy" id="413712"/>
    <lineage>
        <taxon>Bacteria</taxon>
        <taxon>Pseudomonadati</taxon>
        <taxon>Pseudomonadota</taxon>
        <taxon>Alphaproteobacteria</taxon>
        <taxon>Sphingomonadales</taxon>
        <taxon>Sphingomonadaceae</taxon>
        <taxon>Sphingomonas</taxon>
    </lineage>
</organism>
<name>A0A7W6ACN0_9SPHN</name>
<sequence>MRRGWNALALAAALTMAAAPLAAQEKTGNRPGFTLAPGTATIVLMRPEIQVGAQSTGGAYEPNADWTDQARENLGKALAEAQGRLGNRVVNFVEPVGQGAATAHEYRALFTTLADSVITYQFFPGNRLPTKKREDSFLWSIGPEVASLPGVQGADYALFVTTEDHYGSTGRKLLQVFAAAAVGVGVTSGMHKGYAGLIDLKTGDLVWLNADQAMGGDVRTPEGAAKRVAQLLEGFPGKPVEAAAPAPSAPAKTASR</sequence>
<proteinExistence type="predicted"/>
<comment type="caution">
    <text evidence="2">The sequence shown here is derived from an EMBL/GenBank/DDBJ whole genome shotgun (WGS) entry which is preliminary data.</text>
</comment>
<feature type="signal peptide" evidence="1">
    <location>
        <begin position="1"/>
        <end position="22"/>
    </location>
</feature>
<accession>A0A7W6ACN0</accession>
<evidence type="ECO:0000313" key="3">
    <source>
        <dbReference type="Proteomes" id="UP000538670"/>
    </source>
</evidence>
<dbReference type="RefSeq" id="WP_183952911.1">
    <property type="nucleotide sequence ID" value="NZ_JACIDH010000023.1"/>
</dbReference>
<dbReference type="EMBL" id="JACIDH010000023">
    <property type="protein sequence ID" value="MBB3880882.1"/>
    <property type="molecule type" value="Genomic_DNA"/>
</dbReference>
<reference evidence="2 3" key="1">
    <citation type="submission" date="2020-08" db="EMBL/GenBank/DDBJ databases">
        <title>Genomic Encyclopedia of Type Strains, Phase IV (KMG-IV): sequencing the most valuable type-strain genomes for metagenomic binning, comparative biology and taxonomic classification.</title>
        <authorList>
            <person name="Goeker M."/>
        </authorList>
    </citation>
    <scope>NUCLEOTIDE SEQUENCE [LARGE SCALE GENOMIC DNA]</scope>
    <source>
        <strain evidence="2 3">DSM 19512</strain>
    </source>
</reference>
<keyword evidence="3" id="KW-1185">Reference proteome</keyword>
<protein>
    <submittedName>
        <fullName evidence="2">Uncharacterized protein</fullName>
    </submittedName>
</protein>
<dbReference type="AlphaFoldDB" id="A0A7W6ACN0"/>
<keyword evidence="1" id="KW-0732">Signal</keyword>
<dbReference type="Proteomes" id="UP000538670">
    <property type="component" value="Unassembled WGS sequence"/>
</dbReference>
<evidence type="ECO:0000313" key="2">
    <source>
        <dbReference type="EMBL" id="MBB3880882.1"/>
    </source>
</evidence>
<feature type="chain" id="PRO_5031298264" evidence="1">
    <location>
        <begin position="23"/>
        <end position="256"/>
    </location>
</feature>
<gene>
    <name evidence="2" type="ORF">GGR48_003334</name>
</gene>